<evidence type="ECO:0000313" key="1">
    <source>
        <dbReference type="EMBL" id="EKO13732.1"/>
    </source>
</evidence>
<comment type="caution">
    <text evidence="1">The sequence shown here is derived from an EMBL/GenBank/DDBJ whole genome shotgun (WGS) entry which is preliminary data.</text>
</comment>
<reference evidence="1 2" key="1">
    <citation type="submission" date="2012-10" db="EMBL/GenBank/DDBJ databases">
        <authorList>
            <person name="Harkins D.M."/>
            <person name="Durkin A.S."/>
            <person name="Brinkac L.M."/>
            <person name="Selengut J.D."/>
            <person name="Sanka R."/>
            <person name="DePew J."/>
            <person name="Purushe J."/>
            <person name="Peacock S.J."/>
            <person name="Thaipadungpanit J."/>
            <person name="Wuthiekanun V.W."/>
            <person name="Day N.P."/>
            <person name="Vinetz J.M."/>
            <person name="Sutton G.G."/>
            <person name="Nelson W.C."/>
            <person name="Fouts D.E."/>
        </authorList>
    </citation>
    <scope>NUCLEOTIDE SEQUENCE [LARGE SCALE GENOMIC DNA]</scope>
    <source>
        <strain evidence="1 2">H1</strain>
    </source>
</reference>
<organism evidence="1 2">
    <name type="scientific">Leptospira kirschneri str. H1</name>
    <dbReference type="NCBI Taxonomy" id="1049966"/>
    <lineage>
        <taxon>Bacteria</taxon>
        <taxon>Pseudomonadati</taxon>
        <taxon>Spirochaetota</taxon>
        <taxon>Spirochaetia</taxon>
        <taxon>Leptospirales</taxon>
        <taxon>Leptospiraceae</taxon>
        <taxon>Leptospira</taxon>
    </lineage>
</organism>
<gene>
    <name evidence="1" type="ORF">LEP1GSC081_3038</name>
</gene>
<dbReference type="AlphaFoldDB" id="A0A0E2AXS5"/>
<evidence type="ECO:0000313" key="2">
    <source>
        <dbReference type="Proteomes" id="UP000006253"/>
    </source>
</evidence>
<accession>A0A0E2AXS5</accession>
<dbReference type="Proteomes" id="UP000006253">
    <property type="component" value="Unassembled WGS sequence"/>
</dbReference>
<name>A0A0E2AXS5_9LEPT</name>
<proteinExistence type="predicted"/>
<protein>
    <submittedName>
        <fullName evidence="1">Uncharacterized protein</fullName>
    </submittedName>
</protein>
<sequence>MDTFSGSREIEWEKKENSFFRNCLKNRGILSFWKDLLRFFRK</sequence>
<dbReference type="EMBL" id="AHMY02000067">
    <property type="protein sequence ID" value="EKO13732.1"/>
    <property type="molecule type" value="Genomic_DNA"/>
</dbReference>